<accession>A0A4Z1CRR8</accession>
<dbReference type="GO" id="GO:0016740">
    <property type="term" value="F:transferase activity"/>
    <property type="evidence" value="ECO:0007669"/>
    <property type="project" value="UniProtKB-KW"/>
</dbReference>
<keyword evidence="3" id="KW-1185">Reference proteome</keyword>
<evidence type="ECO:0000259" key="1">
    <source>
        <dbReference type="Pfam" id="PF00535"/>
    </source>
</evidence>
<dbReference type="Pfam" id="PF00535">
    <property type="entry name" value="Glycos_transf_2"/>
    <property type="match status" value="1"/>
</dbReference>
<evidence type="ECO:0000313" key="2">
    <source>
        <dbReference type="EMBL" id="TGN68025.1"/>
    </source>
</evidence>
<dbReference type="PANTHER" id="PTHR43179:SF7">
    <property type="entry name" value="RHAMNOSYLTRANSFERASE WBBL"/>
    <property type="match status" value="1"/>
</dbReference>
<gene>
    <name evidence="2" type="ORF">E4L95_02940</name>
</gene>
<dbReference type="OrthoDB" id="5291101at2"/>
<dbReference type="InterPro" id="IPR029044">
    <property type="entry name" value="Nucleotide-diphossugar_trans"/>
</dbReference>
<feature type="domain" description="Glycosyltransferase 2-like" evidence="1">
    <location>
        <begin position="467"/>
        <end position="649"/>
    </location>
</feature>
<dbReference type="Proteomes" id="UP000297972">
    <property type="component" value="Unassembled WGS sequence"/>
</dbReference>
<dbReference type="SUPFAM" id="SSF49899">
    <property type="entry name" value="Concanavalin A-like lectins/glucanases"/>
    <property type="match status" value="1"/>
</dbReference>
<dbReference type="InterPro" id="IPR001173">
    <property type="entry name" value="Glyco_trans_2-like"/>
</dbReference>
<organism evidence="2 3">
    <name type="scientific">Paracoccus liaowanqingii</name>
    <dbReference type="NCBI Taxonomy" id="2560053"/>
    <lineage>
        <taxon>Bacteria</taxon>
        <taxon>Pseudomonadati</taxon>
        <taxon>Pseudomonadota</taxon>
        <taxon>Alphaproteobacteria</taxon>
        <taxon>Rhodobacterales</taxon>
        <taxon>Paracoccaceae</taxon>
        <taxon>Paracoccus</taxon>
    </lineage>
</organism>
<comment type="caution">
    <text evidence="2">The sequence shown here is derived from an EMBL/GenBank/DDBJ whole genome shotgun (WGS) entry which is preliminary data.</text>
</comment>
<reference evidence="2 3" key="1">
    <citation type="submission" date="2019-03" db="EMBL/GenBank/DDBJ databases">
        <authorList>
            <person name="Li J."/>
        </authorList>
    </citation>
    <scope>NUCLEOTIDE SEQUENCE [LARGE SCALE GENOMIC DNA]</scope>
    <source>
        <strain evidence="2 3">3058</strain>
    </source>
</reference>
<dbReference type="Gene3D" id="3.90.550.10">
    <property type="entry name" value="Spore Coat Polysaccharide Biosynthesis Protein SpsA, Chain A"/>
    <property type="match status" value="1"/>
</dbReference>
<keyword evidence="2" id="KW-0808">Transferase</keyword>
<protein>
    <submittedName>
        <fullName evidence="2">Glycosyltransferase</fullName>
    </submittedName>
</protein>
<dbReference type="InterPro" id="IPR013320">
    <property type="entry name" value="ConA-like_dom_sf"/>
</dbReference>
<proteinExistence type="predicted"/>
<dbReference type="EMBL" id="SRPG01000015">
    <property type="protein sequence ID" value="TGN68025.1"/>
    <property type="molecule type" value="Genomic_DNA"/>
</dbReference>
<sequence>MKTTSTSRGIETSTVDGSKEIISIADTECHILTFSEEAVALGQSANYLIGSDIVLHVVVNKDESTIVINNCEKDVWQKRSVLDIPKSESSPYNIAIFFQPTNIIVAMPGVNISRTITRDLQVTSEPVTLDIKNSISIRRIFAPARIPAGVAILDFFGLFPNGSTVLCGWITYPWTDEDNIYVAIDLGNVRFRLPAEVLWYSRPDLDDNGTGYILSFVLPPEIEVHPDTLLNMSVEIDFWSYRLSPHHQTRLFEAEQARGWMTEVLPRIYDGNITQLREVISRPVFSGSDTLASLSAPCHLETDIIYSIAGKGIMLLGWFVDPLASVRSIRICSGRLRSTEDLRDAFLAIERTDVKSAFENQYDLPSSKLGFLAYSALDHKGGNSLYAEIELNSGEVGFKPLSAPVPAGLPAVRRILENLKVTGDEIQHAFDNVIGTTLVAINRGRLKKDMHVSEVRLGKTPDIPRCSIIVPLYGRLDFLEYQCALFSQGGIEFDELIYVLDEPGRKAELLNLARLCYAKFCVPMRLIFPAENRGFGPASNLGLRYATGQYICFLNSDIFPENRNWLDKLIESSKTNPKIGAVGALCLFADGSVQHVGMDYESVPHFGGWMFPKHPGKGFKPSTITTRLRDVPGITGACMVIARELAEELGGFDLDYVIGDFEDADLCNKIVAMGLRCVVDQSVVLYHLERQSQGNQAMDWRINLTLLNAWTFNKKWY</sequence>
<dbReference type="RefSeq" id="WP_135816317.1">
    <property type="nucleotide sequence ID" value="NZ_SRPG01000015.1"/>
</dbReference>
<dbReference type="AlphaFoldDB" id="A0A4Z1CRR8"/>
<dbReference type="Gene3D" id="2.60.120.200">
    <property type="match status" value="1"/>
</dbReference>
<evidence type="ECO:0000313" key="3">
    <source>
        <dbReference type="Proteomes" id="UP000297972"/>
    </source>
</evidence>
<dbReference type="PANTHER" id="PTHR43179">
    <property type="entry name" value="RHAMNOSYLTRANSFERASE WBBL"/>
    <property type="match status" value="1"/>
</dbReference>
<name>A0A4Z1CRR8_9RHOB</name>
<dbReference type="SUPFAM" id="SSF53448">
    <property type="entry name" value="Nucleotide-diphospho-sugar transferases"/>
    <property type="match status" value="1"/>
</dbReference>